<sequence>MNIKVSAVMRRKLKKLAELLPQPTHEIVDGEVVKRESSEEVNHYSLILKTFKNHGRAGVEMYITNFQEEWMQVREFLTQSKNEN</sequence>
<name>A0A2D0MWJ7_FLAN2</name>
<evidence type="ECO:0000313" key="1">
    <source>
        <dbReference type="EMBL" id="PHN00652.1"/>
    </source>
</evidence>
<accession>A0A2D0MWJ7</accession>
<dbReference type="EMBL" id="PDUD01000085">
    <property type="protein sequence ID" value="PHN00652.1"/>
    <property type="molecule type" value="Genomic_DNA"/>
</dbReference>
<keyword evidence="2" id="KW-1185">Reference proteome</keyword>
<proteinExistence type="predicted"/>
<protein>
    <submittedName>
        <fullName evidence="1">Uncharacterized protein</fullName>
    </submittedName>
</protein>
<organism evidence="1 2">
    <name type="scientific">Flavilitoribacter nigricans (strain ATCC 23147 / DSM 23189 / NBRC 102662 / NCIMB 1420 / SS-2)</name>
    <name type="common">Lewinella nigricans</name>
    <dbReference type="NCBI Taxonomy" id="1122177"/>
    <lineage>
        <taxon>Bacteria</taxon>
        <taxon>Pseudomonadati</taxon>
        <taxon>Bacteroidota</taxon>
        <taxon>Saprospiria</taxon>
        <taxon>Saprospirales</taxon>
        <taxon>Lewinellaceae</taxon>
        <taxon>Flavilitoribacter</taxon>
    </lineage>
</organism>
<gene>
    <name evidence="1" type="ORF">CRP01_41055</name>
</gene>
<dbReference type="AlphaFoldDB" id="A0A2D0MWJ7"/>
<dbReference type="Proteomes" id="UP000223913">
    <property type="component" value="Unassembled WGS sequence"/>
</dbReference>
<reference evidence="1 2" key="1">
    <citation type="submission" date="2017-10" db="EMBL/GenBank/DDBJ databases">
        <title>The draft genome sequence of Lewinella nigricans NBRC 102662.</title>
        <authorList>
            <person name="Wang K."/>
        </authorList>
    </citation>
    <scope>NUCLEOTIDE SEQUENCE [LARGE SCALE GENOMIC DNA]</scope>
    <source>
        <strain evidence="1 2">NBRC 102662</strain>
    </source>
</reference>
<dbReference type="RefSeq" id="WP_099155925.1">
    <property type="nucleotide sequence ID" value="NZ_PDUD01000085.1"/>
</dbReference>
<evidence type="ECO:0000313" key="2">
    <source>
        <dbReference type="Proteomes" id="UP000223913"/>
    </source>
</evidence>
<comment type="caution">
    <text evidence="1">The sequence shown here is derived from an EMBL/GenBank/DDBJ whole genome shotgun (WGS) entry which is preliminary data.</text>
</comment>